<dbReference type="EMBL" id="AP023366">
    <property type="protein sequence ID" value="BCJ86943.1"/>
    <property type="molecule type" value="Genomic_DNA"/>
</dbReference>
<evidence type="ECO:0000256" key="8">
    <source>
        <dbReference type="ARBA" id="ARBA00023235"/>
    </source>
</evidence>
<evidence type="ECO:0000256" key="3">
    <source>
        <dbReference type="ARBA" id="ARBA00011940"/>
    </source>
</evidence>
<evidence type="ECO:0000256" key="5">
    <source>
        <dbReference type="ARBA" id="ARBA00022432"/>
    </source>
</evidence>
<dbReference type="Proteomes" id="UP000593802">
    <property type="component" value="Chromosome"/>
</dbReference>
<comment type="subcellular location">
    <subcellularLocation>
        <location evidence="9 10">Cytoplasm</location>
    </subcellularLocation>
</comment>
<gene>
    <name evidence="9 11" type="primary">tpiA</name>
    <name evidence="11" type="ORF">skT53_19280</name>
</gene>
<evidence type="ECO:0000256" key="2">
    <source>
        <dbReference type="ARBA" id="ARBA00007422"/>
    </source>
</evidence>
<dbReference type="PROSITE" id="PS00171">
    <property type="entry name" value="TIM_1"/>
    <property type="match status" value="1"/>
</dbReference>
<dbReference type="PANTHER" id="PTHR21139:SF42">
    <property type="entry name" value="TRIOSEPHOSPHATE ISOMERASE"/>
    <property type="match status" value="1"/>
</dbReference>
<evidence type="ECO:0000256" key="6">
    <source>
        <dbReference type="ARBA" id="ARBA00022490"/>
    </source>
</evidence>
<keyword evidence="7 9" id="KW-0324">Glycolysis</keyword>
<dbReference type="AlphaFoldDB" id="A0A7I8D9U9"/>
<dbReference type="GO" id="GO:0005829">
    <property type="term" value="C:cytosol"/>
    <property type="evidence" value="ECO:0007669"/>
    <property type="project" value="TreeGrafter"/>
</dbReference>
<comment type="pathway">
    <text evidence="1 9 10">Carbohydrate degradation; glycolysis; D-glyceraldehyde 3-phosphate from glycerone phosphate: step 1/1.</text>
</comment>
<feature type="binding site" evidence="9">
    <location>
        <position position="176"/>
    </location>
    <ligand>
        <name>substrate</name>
    </ligand>
</feature>
<comment type="similarity">
    <text evidence="2 9 10">Belongs to the triosephosphate isomerase family.</text>
</comment>
<dbReference type="PANTHER" id="PTHR21139">
    <property type="entry name" value="TRIOSEPHOSPHATE ISOMERASE"/>
    <property type="match status" value="1"/>
</dbReference>
<name>A0A7I8D9U9_9BACL</name>
<keyword evidence="12" id="KW-1185">Reference proteome</keyword>
<comment type="function">
    <text evidence="9">Involved in the gluconeogenesis. Catalyzes stereospecifically the conversion of dihydroxyacetone phosphate (DHAP) to D-glyceraldehyde-3-phosphate (G3P).</text>
</comment>
<reference evidence="11 12" key="1">
    <citation type="submission" date="2020-08" db="EMBL/GenBank/DDBJ databases">
        <title>Complete Genome Sequence of Effusibacillus dendaii Strain skT53, Isolated from Farmland soil.</title>
        <authorList>
            <person name="Konishi T."/>
            <person name="Kawasaki H."/>
        </authorList>
    </citation>
    <scope>NUCLEOTIDE SEQUENCE [LARGE SCALE GENOMIC DNA]</scope>
    <source>
        <strain evidence="12">skT53</strain>
    </source>
</reference>
<dbReference type="UniPathway" id="UPA00109">
    <property type="reaction ID" value="UER00189"/>
</dbReference>
<evidence type="ECO:0000313" key="11">
    <source>
        <dbReference type="EMBL" id="BCJ86943.1"/>
    </source>
</evidence>
<feature type="active site" description="Proton acceptor" evidence="9">
    <location>
        <position position="170"/>
    </location>
</feature>
<dbReference type="InterPro" id="IPR022896">
    <property type="entry name" value="TrioseP_Isoase_bac/euk"/>
</dbReference>
<dbReference type="NCBIfam" id="TIGR00419">
    <property type="entry name" value="tim"/>
    <property type="match status" value="1"/>
</dbReference>
<keyword evidence="5 9" id="KW-0312">Gluconeogenesis</keyword>
<evidence type="ECO:0000256" key="10">
    <source>
        <dbReference type="RuleBase" id="RU363013"/>
    </source>
</evidence>
<dbReference type="FunFam" id="3.20.20.70:FF:000016">
    <property type="entry name" value="Triosephosphate isomerase"/>
    <property type="match status" value="1"/>
</dbReference>
<evidence type="ECO:0000313" key="12">
    <source>
        <dbReference type="Proteomes" id="UP000593802"/>
    </source>
</evidence>
<dbReference type="InterPro" id="IPR035990">
    <property type="entry name" value="TIM_sf"/>
</dbReference>
<dbReference type="GO" id="GO:0006096">
    <property type="term" value="P:glycolytic process"/>
    <property type="evidence" value="ECO:0007669"/>
    <property type="project" value="UniProtKB-UniRule"/>
</dbReference>
<dbReference type="GO" id="GO:0046166">
    <property type="term" value="P:glyceraldehyde-3-phosphate biosynthetic process"/>
    <property type="evidence" value="ECO:0007669"/>
    <property type="project" value="TreeGrafter"/>
</dbReference>
<keyword evidence="6 9" id="KW-0963">Cytoplasm</keyword>
<comment type="pathway">
    <text evidence="9 10">Carbohydrate biosynthesis; gluconeogenesis.</text>
</comment>
<feature type="binding site" evidence="9">
    <location>
        <begin position="237"/>
        <end position="238"/>
    </location>
    <ligand>
        <name>substrate</name>
    </ligand>
</feature>
<dbReference type="UniPathway" id="UPA00138"/>
<dbReference type="SUPFAM" id="SSF51351">
    <property type="entry name" value="Triosephosphate isomerase (TIM)"/>
    <property type="match status" value="1"/>
</dbReference>
<dbReference type="CDD" id="cd00311">
    <property type="entry name" value="TIM"/>
    <property type="match status" value="1"/>
</dbReference>
<feature type="binding site" evidence="9">
    <location>
        <begin position="12"/>
        <end position="14"/>
    </location>
    <ligand>
        <name>substrate</name>
    </ligand>
</feature>
<dbReference type="Pfam" id="PF00121">
    <property type="entry name" value="TIM"/>
    <property type="match status" value="1"/>
</dbReference>
<comment type="subunit">
    <text evidence="9 10">Homodimer.</text>
</comment>
<dbReference type="KEGG" id="eff:skT53_19280"/>
<dbReference type="GO" id="GO:0004807">
    <property type="term" value="F:triose-phosphate isomerase activity"/>
    <property type="evidence" value="ECO:0007669"/>
    <property type="project" value="UniProtKB-UniRule"/>
</dbReference>
<evidence type="ECO:0000256" key="4">
    <source>
        <dbReference type="ARBA" id="ARBA00019397"/>
    </source>
</evidence>
<sequence>MPSLRTPIIAANWKMHKTTAESKQFVTEVRDPIGNMENVTIVICPPFTAIESLSGCLSGTNLLLGAQNVHFAEEGPYTGEISPAMLTELGVRFVIVGHSERRAYFNETDATVNRKVQAALHHRLVPIVCVGEDLAEREAGQTFSIVESQIRLALGGLDASAAEQAVVAYEPIWAIGTGRSASAANANEVCRHIRQTIASLFGDTTANKIRIQYGGSVKPETIQDYLQQPDIDGALVGGASLDPQSFVGLIRAAIQK</sequence>
<keyword evidence="8 9" id="KW-0413">Isomerase</keyword>
<feature type="binding site" evidence="9">
    <location>
        <position position="216"/>
    </location>
    <ligand>
        <name>substrate</name>
    </ligand>
</feature>
<evidence type="ECO:0000256" key="9">
    <source>
        <dbReference type="HAMAP-Rule" id="MF_00147"/>
    </source>
</evidence>
<feature type="active site" description="Electrophile" evidence="9">
    <location>
        <position position="98"/>
    </location>
</feature>
<protein>
    <recommendedName>
        <fullName evidence="4 9">Triosephosphate isomerase</fullName>
        <shortName evidence="9">TIM</shortName>
        <shortName evidence="9">TPI</shortName>
        <ecNumber evidence="3 9">5.3.1.1</ecNumber>
    </recommendedName>
    <alternativeName>
        <fullName evidence="9">Triose-phosphate isomerase</fullName>
    </alternativeName>
</protein>
<dbReference type="GO" id="GO:0006094">
    <property type="term" value="P:gluconeogenesis"/>
    <property type="evidence" value="ECO:0007669"/>
    <property type="project" value="UniProtKB-UniRule"/>
</dbReference>
<dbReference type="HAMAP" id="MF_00147_B">
    <property type="entry name" value="TIM_B"/>
    <property type="match status" value="1"/>
</dbReference>
<dbReference type="InterPro" id="IPR020861">
    <property type="entry name" value="Triosephosphate_isomerase_AS"/>
</dbReference>
<comment type="catalytic activity">
    <reaction evidence="9 10">
        <text>D-glyceraldehyde 3-phosphate = dihydroxyacetone phosphate</text>
        <dbReference type="Rhea" id="RHEA:18585"/>
        <dbReference type="ChEBI" id="CHEBI:57642"/>
        <dbReference type="ChEBI" id="CHEBI:59776"/>
        <dbReference type="EC" id="5.3.1.1"/>
    </reaction>
</comment>
<accession>A0A7I8D9U9</accession>
<evidence type="ECO:0000256" key="7">
    <source>
        <dbReference type="ARBA" id="ARBA00023152"/>
    </source>
</evidence>
<proteinExistence type="inferred from homology"/>
<evidence type="ECO:0000256" key="1">
    <source>
        <dbReference type="ARBA" id="ARBA00004680"/>
    </source>
</evidence>
<dbReference type="GO" id="GO:0019563">
    <property type="term" value="P:glycerol catabolic process"/>
    <property type="evidence" value="ECO:0007669"/>
    <property type="project" value="TreeGrafter"/>
</dbReference>
<organism evidence="11 12">
    <name type="scientific">Effusibacillus dendaii</name>
    <dbReference type="NCBI Taxonomy" id="2743772"/>
    <lineage>
        <taxon>Bacteria</taxon>
        <taxon>Bacillati</taxon>
        <taxon>Bacillota</taxon>
        <taxon>Bacilli</taxon>
        <taxon>Bacillales</taxon>
        <taxon>Alicyclobacillaceae</taxon>
        <taxon>Effusibacillus</taxon>
    </lineage>
</organism>
<dbReference type="Gene3D" id="3.20.20.70">
    <property type="entry name" value="Aldolase class I"/>
    <property type="match status" value="1"/>
</dbReference>
<dbReference type="InterPro" id="IPR000652">
    <property type="entry name" value="Triosephosphate_isomerase"/>
</dbReference>
<dbReference type="EC" id="5.3.1.1" evidence="3 9"/>
<dbReference type="InterPro" id="IPR013785">
    <property type="entry name" value="Aldolase_TIM"/>
</dbReference>
<dbReference type="PROSITE" id="PS51440">
    <property type="entry name" value="TIM_2"/>
    <property type="match status" value="1"/>
</dbReference>